<reference evidence="1 2" key="1">
    <citation type="submission" date="2023-03" db="EMBL/GenBank/DDBJ databases">
        <title>Draft genome sequence of Streptomyces sp. K1PA1 isolated from peat swamp forest in Thailand.</title>
        <authorList>
            <person name="Klaysubun C."/>
            <person name="Duangmal K."/>
        </authorList>
    </citation>
    <scope>NUCLEOTIDE SEQUENCE [LARGE SCALE GENOMIC DNA]</scope>
    <source>
        <strain evidence="1 2">K1PA1</strain>
    </source>
</reference>
<dbReference type="EMBL" id="JARJBB010000024">
    <property type="protein sequence ID" value="MDF3302592.1"/>
    <property type="molecule type" value="Genomic_DNA"/>
</dbReference>
<gene>
    <name evidence="1" type="ORF">P3H78_29075</name>
</gene>
<evidence type="ECO:0000313" key="2">
    <source>
        <dbReference type="Proteomes" id="UP001221150"/>
    </source>
</evidence>
<evidence type="ECO:0000313" key="1">
    <source>
        <dbReference type="EMBL" id="MDF3302592.1"/>
    </source>
</evidence>
<sequence>MRVLDAPRARVTDRDASWPLARELTSARRARRLVTGQLSEWAVEGVVDTAELLVSEVVTNALRHTRGPLRLNLRLHDSRLRCEVEDTETAGPVRHFVGTDAEGGRGTELLDVLAEAWGTLPTAIGKTIWFELATKAPASSARSPRAEAGDGMR</sequence>
<dbReference type="GO" id="GO:0005524">
    <property type="term" value="F:ATP binding"/>
    <property type="evidence" value="ECO:0007669"/>
    <property type="project" value="UniProtKB-KW"/>
</dbReference>
<organism evidence="1 2">
    <name type="scientific">Streptomyces tropicalis</name>
    <dbReference type="NCBI Taxonomy" id="3034234"/>
    <lineage>
        <taxon>Bacteria</taxon>
        <taxon>Bacillati</taxon>
        <taxon>Actinomycetota</taxon>
        <taxon>Actinomycetes</taxon>
        <taxon>Kitasatosporales</taxon>
        <taxon>Streptomycetaceae</taxon>
        <taxon>Streptomyces</taxon>
    </lineage>
</organism>
<dbReference type="Proteomes" id="UP001221150">
    <property type="component" value="Unassembled WGS sequence"/>
</dbReference>
<dbReference type="SUPFAM" id="SSF55874">
    <property type="entry name" value="ATPase domain of HSP90 chaperone/DNA topoisomerase II/histidine kinase"/>
    <property type="match status" value="1"/>
</dbReference>
<dbReference type="InterPro" id="IPR036890">
    <property type="entry name" value="HATPase_C_sf"/>
</dbReference>
<keyword evidence="1" id="KW-0547">Nucleotide-binding</keyword>
<dbReference type="PANTHER" id="PTHR35526">
    <property type="entry name" value="ANTI-SIGMA-F FACTOR RSBW-RELATED"/>
    <property type="match status" value="1"/>
</dbReference>
<dbReference type="CDD" id="cd16936">
    <property type="entry name" value="HATPase_RsbW-like"/>
    <property type="match status" value="1"/>
</dbReference>
<name>A0ABT6AD67_9ACTN</name>
<keyword evidence="2" id="KW-1185">Reference proteome</keyword>
<accession>A0ABT6AD67</accession>
<keyword evidence="1" id="KW-0067">ATP-binding</keyword>
<comment type="caution">
    <text evidence="1">The sequence shown here is derived from an EMBL/GenBank/DDBJ whole genome shotgun (WGS) entry which is preliminary data.</text>
</comment>
<dbReference type="Gene3D" id="3.30.565.10">
    <property type="entry name" value="Histidine kinase-like ATPase, C-terminal domain"/>
    <property type="match status" value="1"/>
</dbReference>
<proteinExistence type="predicted"/>
<dbReference type="InterPro" id="IPR050267">
    <property type="entry name" value="Anti-sigma-factor_SerPK"/>
</dbReference>
<protein>
    <submittedName>
        <fullName evidence="1">ATP-binding protein</fullName>
    </submittedName>
</protein>
<dbReference type="PANTHER" id="PTHR35526:SF3">
    <property type="entry name" value="ANTI-SIGMA-F FACTOR RSBW"/>
    <property type="match status" value="1"/>
</dbReference>